<dbReference type="AlphaFoldDB" id="A0A8J5CTK6"/>
<name>A0A8J5CTK6_ZINOF</name>
<evidence type="ECO:0000313" key="2">
    <source>
        <dbReference type="Proteomes" id="UP000734854"/>
    </source>
</evidence>
<comment type="caution">
    <text evidence="1">The sequence shown here is derived from an EMBL/GenBank/DDBJ whole genome shotgun (WGS) entry which is preliminary data.</text>
</comment>
<accession>A0A8J5CTK6</accession>
<keyword evidence="2" id="KW-1185">Reference proteome</keyword>
<proteinExistence type="predicted"/>
<protein>
    <submittedName>
        <fullName evidence="1">Uncharacterized protein</fullName>
    </submittedName>
</protein>
<gene>
    <name evidence="1" type="ORF">ZIOFF_073767</name>
</gene>
<reference evidence="1 2" key="1">
    <citation type="submission" date="2020-08" db="EMBL/GenBank/DDBJ databases">
        <title>Plant Genome Project.</title>
        <authorList>
            <person name="Zhang R.-G."/>
        </authorList>
    </citation>
    <scope>NUCLEOTIDE SEQUENCE [LARGE SCALE GENOMIC DNA]</scope>
    <source>
        <tissue evidence="1">Rhizome</tissue>
    </source>
</reference>
<sequence>MAYGTPVIDVRDPNPITKVISLLRLELDPILCPGWCAAPRYSSGWPPPGVSLPRLLVYAFMGGFPKGINQGCSDNKRVAMPDSHHGSVTGARAPWFQRSNTANWIVTDLDDSSYNSEEEDIVMVWNEDDHEALQDFDHSATDDQLI</sequence>
<organism evidence="1 2">
    <name type="scientific">Zingiber officinale</name>
    <name type="common">Ginger</name>
    <name type="synonym">Amomum zingiber</name>
    <dbReference type="NCBI Taxonomy" id="94328"/>
    <lineage>
        <taxon>Eukaryota</taxon>
        <taxon>Viridiplantae</taxon>
        <taxon>Streptophyta</taxon>
        <taxon>Embryophyta</taxon>
        <taxon>Tracheophyta</taxon>
        <taxon>Spermatophyta</taxon>
        <taxon>Magnoliopsida</taxon>
        <taxon>Liliopsida</taxon>
        <taxon>Zingiberales</taxon>
        <taxon>Zingiberaceae</taxon>
        <taxon>Zingiber</taxon>
    </lineage>
</organism>
<evidence type="ECO:0000313" key="1">
    <source>
        <dbReference type="EMBL" id="KAG6469069.1"/>
    </source>
</evidence>
<dbReference type="Proteomes" id="UP000734854">
    <property type="component" value="Unassembled WGS sequence"/>
</dbReference>
<dbReference type="EMBL" id="JACMSC010000022">
    <property type="protein sequence ID" value="KAG6469069.1"/>
    <property type="molecule type" value="Genomic_DNA"/>
</dbReference>